<feature type="chain" id="PRO_5036489649" evidence="2">
    <location>
        <begin position="25"/>
        <end position="81"/>
    </location>
</feature>
<dbReference type="AlphaFoldDB" id="A0A8X6PI44"/>
<keyword evidence="1" id="KW-0472">Membrane</keyword>
<keyword evidence="1" id="KW-0812">Transmembrane</keyword>
<feature type="transmembrane region" description="Helical" evidence="1">
    <location>
        <begin position="40"/>
        <end position="60"/>
    </location>
</feature>
<gene>
    <name evidence="3" type="ORF">NPIL_125861</name>
</gene>
<keyword evidence="1" id="KW-1133">Transmembrane helix</keyword>
<feature type="signal peptide" evidence="2">
    <location>
        <begin position="1"/>
        <end position="24"/>
    </location>
</feature>
<proteinExistence type="predicted"/>
<name>A0A8X6PI44_NEPPI</name>
<evidence type="ECO:0000313" key="3">
    <source>
        <dbReference type="EMBL" id="GFT67827.1"/>
    </source>
</evidence>
<evidence type="ECO:0000256" key="2">
    <source>
        <dbReference type="SAM" id="SignalP"/>
    </source>
</evidence>
<reference evidence="3" key="1">
    <citation type="submission" date="2020-08" db="EMBL/GenBank/DDBJ databases">
        <title>Multicomponent nature underlies the extraordinary mechanical properties of spider dragline silk.</title>
        <authorList>
            <person name="Kono N."/>
            <person name="Nakamura H."/>
            <person name="Mori M."/>
            <person name="Yoshida Y."/>
            <person name="Ohtoshi R."/>
            <person name="Malay A.D."/>
            <person name="Moran D.A.P."/>
            <person name="Tomita M."/>
            <person name="Numata K."/>
            <person name="Arakawa K."/>
        </authorList>
    </citation>
    <scope>NUCLEOTIDE SEQUENCE</scope>
</reference>
<comment type="caution">
    <text evidence="3">The sequence shown here is derived from an EMBL/GenBank/DDBJ whole genome shotgun (WGS) entry which is preliminary data.</text>
</comment>
<sequence length="81" mass="9226">MRKSFNIIMIVLLISLILFEEILILPDVEAHGNCWTLYDYTFYLNIAILVLFIPAVFVHFDILFDACFGGCPGVPTEPTED</sequence>
<evidence type="ECO:0000313" key="4">
    <source>
        <dbReference type="Proteomes" id="UP000887013"/>
    </source>
</evidence>
<accession>A0A8X6PI44</accession>
<dbReference type="EMBL" id="BMAW01069187">
    <property type="protein sequence ID" value="GFT67827.1"/>
    <property type="molecule type" value="Genomic_DNA"/>
</dbReference>
<evidence type="ECO:0000256" key="1">
    <source>
        <dbReference type="SAM" id="Phobius"/>
    </source>
</evidence>
<keyword evidence="4" id="KW-1185">Reference proteome</keyword>
<protein>
    <submittedName>
        <fullName evidence="3">Uncharacterized protein</fullName>
    </submittedName>
</protein>
<organism evidence="3 4">
    <name type="scientific">Nephila pilipes</name>
    <name type="common">Giant wood spider</name>
    <name type="synonym">Nephila maculata</name>
    <dbReference type="NCBI Taxonomy" id="299642"/>
    <lineage>
        <taxon>Eukaryota</taxon>
        <taxon>Metazoa</taxon>
        <taxon>Ecdysozoa</taxon>
        <taxon>Arthropoda</taxon>
        <taxon>Chelicerata</taxon>
        <taxon>Arachnida</taxon>
        <taxon>Araneae</taxon>
        <taxon>Araneomorphae</taxon>
        <taxon>Entelegynae</taxon>
        <taxon>Araneoidea</taxon>
        <taxon>Nephilidae</taxon>
        <taxon>Nephila</taxon>
    </lineage>
</organism>
<dbReference type="Proteomes" id="UP000887013">
    <property type="component" value="Unassembled WGS sequence"/>
</dbReference>
<keyword evidence="2" id="KW-0732">Signal</keyword>